<evidence type="ECO:0000313" key="14">
    <source>
        <dbReference type="Proteomes" id="UP001501570"/>
    </source>
</evidence>
<evidence type="ECO:0000256" key="5">
    <source>
        <dbReference type="ARBA" id="ARBA00012213"/>
    </source>
</evidence>
<sequence length="217" mass="23044">MFDVTSGARREVVAGVSVEEVAALGSATLHEAGGRIGALPAAIRPMTPSPSFAGPAVTVLGPPADNLWLHRAVYRCEPGDVLLANFGGAYEWGYWGEVLSRAAAERRIAAVVIDGCVRDLVRLGEVGLPVFARGSAIRGTVKHFDGVGAINGDLVVGEIVVRPGDWVVGDEDGVVVIPRDLMATVVTQAQQRVEKEARFMQELRDGKRTLDLYGFPA</sequence>
<accession>A0ABP9SP16</accession>
<proteinExistence type="inferred from homology"/>
<dbReference type="PANTHER" id="PTHR33254:SF4">
    <property type="entry name" value="4-HYDROXY-4-METHYL-2-OXOGLUTARATE ALDOLASE 3-RELATED"/>
    <property type="match status" value="1"/>
</dbReference>
<evidence type="ECO:0000256" key="4">
    <source>
        <dbReference type="ARBA" id="ARBA00011233"/>
    </source>
</evidence>
<comment type="catalytic activity">
    <reaction evidence="12">
        <text>oxaloacetate + H(+) = pyruvate + CO2</text>
        <dbReference type="Rhea" id="RHEA:15641"/>
        <dbReference type="ChEBI" id="CHEBI:15361"/>
        <dbReference type="ChEBI" id="CHEBI:15378"/>
        <dbReference type="ChEBI" id="CHEBI:16452"/>
        <dbReference type="ChEBI" id="CHEBI:16526"/>
        <dbReference type="EC" id="4.1.1.112"/>
    </reaction>
</comment>
<dbReference type="PANTHER" id="PTHR33254">
    <property type="entry name" value="4-HYDROXY-4-METHYL-2-OXOGLUTARATE ALDOLASE 3-RELATED"/>
    <property type="match status" value="1"/>
</dbReference>
<dbReference type="InterPro" id="IPR036704">
    <property type="entry name" value="RraA/RraA-like_sf"/>
</dbReference>
<dbReference type="CDD" id="cd16841">
    <property type="entry name" value="RraA_family"/>
    <property type="match status" value="1"/>
</dbReference>
<name>A0ABP9SP16_9ACTN</name>
<evidence type="ECO:0000256" key="12">
    <source>
        <dbReference type="ARBA" id="ARBA00047973"/>
    </source>
</evidence>
<keyword evidence="14" id="KW-1185">Reference proteome</keyword>
<comment type="function">
    <text evidence="8">Catalyzes the aldol cleavage of 4-hydroxy-4-methyl-2-oxoglutarate (HMG) into 2 molecules of pyruvate. Also contains a secondary oxaloacetate (OAA) decarboxylase activity due to the common pyruvate enolate transition state formed following C-C bond cleavage in the retro-aldol and decarboxylation reactions.</text>
</comment>
<dbReference type="InterPro" id="IPR005493">
    <property type="entry name" value="RraA/RraA-like"/>
</dbReference>
<dbReference type="EC" id="4.1.3.17" evidence="5"/>
<evidence type="ECO:0000256" key="6">
    <source>
        <dbReference type="ARBA" id="ARBA00012947"/>
    </source>
</evidence>
<comment type="similarity">
    <text evidence="3">Belongs to the class II aldolase/RraA-like family.</text>
</comment>
<reference evidence="14" key="1">
    <citation type="journal article" date="2019" name="Int. J. Syst. Evol. Microbiol.">
        <title>The Global Catalogue of Microorganisms (GCM) 10K type strain sequencing project: providing services to taxonomists for standard genome sequencing and annotation.</title>
        <authorList>
            <consortium name="The Broad Institute Genomics Platform"/>
            <consortium name="The Broad Institute Genome Sequencing Center for Infectious Disease"/>
            <person name="Wu L."/>
            <person name="Ma J."/>
        </authorList>
    </citation>
    <scope>NUCLEOTIDE SEQUENCE [LARGE SCALE GENOMIC DNA]</scope>
    <source>
        <strain evidence="14">JCM 18304</strain>
    </source>
</reference>
<dbReference type="Pfam" id="PF03737">
    <property type="entry name" value="RraA-like"/>
    <property type="match status" value="1"/>
</dbReference>
<comment type="caution">
    <text evidence="13">The sequence shown here is derived from an EMBL/GenBank/DDBJ whole genome shotgun (WGS) entry which is preliminary data.</text>
</comment>
<dbReference type="Gene3D" id="3.50.30.40">
    <property type="entry name" value="Ribonuclease E inhibitor RraA/RraA-like"/>
    <property type="match status" value="1"/>
</dbReference>
<dbReference type="EC" id="4.1.1.112" evidence="6"/>
<evidence type="ECO:0000256" key="7">
    <source>
        <dbReference type="ARBA" id="ARBA00016549"/>
    </source>
</evidence>
<comment type="catalytic activity">
    <reaction evidence="1">
        <text>4-hydroxy-4-methyl-2-oxoglutarate = 2 pyruvate</text>
        <dbReference type="Rhea" id="RHEA:22748"/>
        <dbReference type="ChEBI" id="CHEBI:15361"/>
        <dbReference type="ChEBI" id="CHEBI:58276"/>
        <dbReference type="EC" id="4.1.3.17"/>
    </reaction>
</comment>
<gene>
    <name evidence="13" type="ORF">GCM10023322_76810</name>
</gene>
<evidence type="ECO:0000256" key="1">
    <source>
        <dbReference type="ARBA" id="ARBA00001342"/>
    </source>
</evidence>
<evidence type="ECO:0000256" key="9">
    <source>
        <dbReference type="ARBA" id="ARBA00029596"/>
    </source>
</evidence>
<evidence type="ECO:0000313" key="13">
    <source>
        <dbReference type="EMBL" id="GAA5199977.1"/>
    </source>
</evidence>
<evidence type="ECO:0000256" key="2">
    <source>
        <dbReference type="ARBA" id="ARBA00001968"/>
    </source>
</evidence>
<comment type="subunit">
    <text evidence="4">Homotrimer.</text>
</comment>
<evidence type="ECO:0000256" key="10">
    <source>
        <dbReference type="ARBA" id="ARBA00030169"/>
    </source>
</evidence>
<dbReference type="EMBL" id="BAABJQ010000040">
    <property type="protein sequence ID" value="GAA5199977.1"/>
    <property type="molecule type" value="Genomic_DNA"/>
</dbReference>
<evidence type="ECO:0000256" key="8">
    <source>
        <dbReference type="ARBA" id="ARBA00025046"/>
    </source>
</evidence>
<evidence type="ECO:0000256" key="11">
    <source>
        <dbReference type="ARBA" id="ARBA00032305"/>
    </source>
</evidence>
<protein>
    <recommendedName>
        <fullName evidence="7">Putative 4-hydroxy-4-methyl-2-oxoglutarate aldolase</fullName>
        <ecNumber evidence="6">4.1.1.112</ecNumber>
        <ecNumber evidence="5">4.1.3.17</ecNumber>
    </recommendedName>
    <alternativeName>
        <fullName evidence="11">Oxaloacetate decarboxylase</fullName>
    </alternativeName>
    <alternativeName>
        <fullName evidence="9">Regulator of ribonuclease activity homolog</fullName>
    </alternativeName>
    <alternativeName>
        <fullName evidence="10">RraA-like protein</fullName>
    </alternativeName>
</protein>
<evidence type="ECO:0000256" key="3">
    <source>
        <dbReference type="ARBA" id="ARBA00008621"/>
    </source>
</evidence>
<dbReference type="Proteomes" id="UP001501570">
    <property type="component" value="Unassembled WGS sequence"/>
</dbReference>
<dbReference type="SUPFAM" id="SSF89562">
    <property type="entry name" value="RraA-like"/>
    <property type="match status" value="1"/>
</dbReference>
<organism evidence="13 14">
    <name type="scientific">Rugosimonospora acidiphila</name>
    <dbReference type="NCBI Taxonomy" id="556531"/>
    <lineage>
        <taxon>Bacteria</taxon>
        <taxon>Bacillati</taxon>
        <taxon>Actinomycetota</taxon>
        <taxon>Actinomycetes</taxon>
        <taxon>Micromonosporales</taxon>
        <taxon>Micromonosporaceae</taxon>
        <taxon>Rugosimonospora</taxon>
    </lineage>
</organism>
<comment type="cofactor">
    <cofactor evidence="2">
        <name>a divalent metal cation</name>
        <dbReference type="ChEBI" id="CHEBI:60240"/>
    </cofactor>
</comment>